<gene>
    <name evidence="2" type="ORF">GA0116948_102129</name>
</gene>
<evidence type="ECO:0000313" key="2">
    <source>
        <dbReference type="EMBL" id="SCB93900.1"/>
    </source>
</evidence>
<name>A0A1C4AH29_9BACT</name>
<dbReference type="Pfam" id="PF12867">
    <property type="entry name" value="DinB_2"/>
    <property type="match status" value="1"/>
</dbReference>
<protein>
    <submittedName>
        <fullName evidence="2">DinB superfamily protein</fullName>
    </submittedName>
</protein>
<dbReference type="SUPFAM" id="SSF109854">
    <property type="entry name" value="DinB/YfiT-like putative metalloenzymes"/>
    <property type="match status" value="1"/>
</dbReference>
<evidence type="ECO:0000259" key="1">
    <source>
        <dbReference type="Pfam" id="PF12867"/>
    </source>
</evidence>
<proteinExistence type="predicted"/>
<dbReference type="EMBL" id="FMAR01000002">
    <property type="protein sequence ID" value="SCB93900.1"/>
    <property type="molecule type" value="Genomic_DNA"/>
</dbReference>
<dbReference type="InterPro" id="IPR024775">
    <property type="entry name" value="DinB-like"/>
</dbReference>
<organism evidence="2 3">
    <name type="scientific">Chitinophaga costaii</name>
    <dbReference type="NCBI Taxonomy" id="1335309"/>
    <lineage>
        <taxon>Bacteria</taxon>
        <taxon>Pseudomonadati</taxon>
        <taxon>Bacteroidota</taxon>
        <taxon>Chitinophagia</taxon>
        <taxon>Chitinophagales</taxon>
        <taxon>Chitinophagaceae</taxon>
        <taxon>Chitinophaga</taxon>
    </lineage>
</organism>
<feature type="domain" description="DinB-like" evidence="1">
    <location>
        <begin position="48"/>
        <end position="162"/>
    </location>
</feature>
<dbReference type="RefSeq" id="WP_089709171.1">
    <property type="nucleotide sequence ID" value="NZ_FMAR01000002.1"/>
</dbReference>
<dbReference type="STRING" id="1335309.GA0116948_102129"/>
<dbReference type="OrthoDB" id="9793216at2"/>
<sequence>MNKDPLQHLLPGTYPVYIDLTANIPLDIYFKQSIADLAQLETFRPLANKAYAADKWTVNDVILHMADTERIFQYRALVFARNDKIVLPAFDQEEYAGSAKANQRSFDSILQEFLLVKQNTQSLFSTFDDEALLRSSKFSKYVLPVLAIGYTIVGHQQHHLNILEARYKPLL</sequence>
<dbReference type="Gene3D" id="1.20.120.450">
    <property type="entry name" value="dinb family like domain"/>
    <property type="match status" value="1"/>
</dbReference>
<evidence type="ECO:0000313" key="3">
    <source>
        <dbReference type="Proteomes" id="UP000242818"/>
    </source>
</evidence>
<reference evidence="2 3" key="1">
    <citation type="submission" date="2016-08" db="EMBL/GenBank/DDBJ databases">
        <authorList>
            <person name="Seilhamer J.J."/>
        </authorList>
    </citation>
    <scope>NUCLEOTIDE SEQUENCE [LARGE SCALE GENOMIC DNA]</scope>
    <source>
        <strain evidence="2 3">A37T2</strain>
    </source>
</reference>
<dbReference type="AlphaFoldDB" id="A0A1C4AH29"/>
<accession>A0A1C4AH29</accession>
<dbReference type="InterPro" id="IPR034660">
    <property type="entry name" value="DinB/YfiT-like"/>
</dbReference>
<dbReference type="Proteomes" id="UP000242818">
    <property type="component" value="Unassembled WGS sequence"/>
</dbReference>
<keyword evidence="3" id="KW-1185">Reference proteome</keyword>